<dbReference type="InterPro" id="IPR011650">
    <property type="entry name" value="Peptidase_M20_dimer"/>
</dbReference>
<dbReference type="PANTHER" id="PTHR43808">
    <property type="entry name" value="ACETYLORNITHINE DEACETYLASE"/>
    <property type="match status" value="1"/>
</dbReference>
<dbReference type="InterPro" id="IPR002933">
    <property type="entry name" value="Peptidase_M20"/>
</dbReference>
<dbReference type="Pfam" id="PF01546">
    <property type="entry name" value="Peptidase_M20"/>
    <property type="match status" value="1"/>
</dbReference>
<name>A0ABY5RPM4_9HYPH</name>
<evidence type="ECO:0000256" key="3">
    <source>
        <dbReference type="SAM" id="SignalP"/>
    </source>
</evidence>
<keyword evidence="2" id="KW-0378">Hydrolase</keyword>
<protein>
    <submittedName>
        <fullName evidence="5">M20/M25/M40 family metallo-hydrolase</fullName>
    </submittedName>
</protein>
<organism evidence="5 6">
    <name type="scientific">Microvirga terrae</name>
    <dbReference type="NCBI Taxonomy" id="2740529"/>
    <lineage>
        <taxon>Bacteria</taxon>
        <taxon>Pseudomonadati</taxon>
        <taxon>Pseudomonadota</taxon>
        <taxon>Alphaproteobacteria</taxon>
        <taxon>Hyphomicrobiales</taxon>
        <taxon>Methylobacteriaceae</taxon>
        <taxon>Microvirga</taxon>
    </lineage>
</organism>
<keyword evidence="1" id="KW-0479">Metal-binding</keyword>
<dbReference type="RefSeq" id="WP_173946673.1">
    <property type="nucleotide sequence ID" value="NZ_CP102845.1"/>
</dbReference>
<proteinExistence type="predicted"/>
<dbReference type="PANTHER" id="PTHR43808:SF17">
    <property type="entry name" value="PEPTIDASE M20"/>
    <property type="match status" value="1"/>
</dbReference>
<evidence type="ECO:0000313" key="6">
    <source>
        <dbReference type="Proteomes" id="UP001017257"/>
    </source>
</evidence>
<dbReference type="SUPFAM" id="SSF53187">
    <property type="entry name" value="Zn-dependent exopeptidases"/>
    <property type="match status" value="1"/>
</dbReference>
<reference evidence="5" key="1">
    <citation type="submission" date="2022-08" db="EMBL/GenBank/DDBJ databases">
        <title>Microvirga terrae sp. nov., isolated from soil.</title>
        <authorList>
            <person name="Kim K.H."/>
            <person name="Seo Y.L."/>
            <person name="Kim J.M."/>
            <person name="Lee J.K."/>
            <person name="Han D.M."/>
            <person name="Jeon C.O."/>
        </authorList>
    </citation>
    <scope>NUCLEOTIDE SEQUENCE</scope>
    <source>
        <strain evidence="5">R24</strain>
    </source>
</reference>
<evidence type="ECO:0000256" key="1">
    <source>
        <dbReference type="ARBA" id="ARBA00022723"/>
    </source>
</evidence>
<dbReference type="Pfam" id="PF07687">
    <property type="entry name" value="M20_dimer"/>
    <property type="match status" value="1"/>
</dbReference>
<dbReference type="Gene3D" id="3.40.630.10">
    <property type="entry name" value="Zn peptidases"/>
    <property type="match status" value="1"/>
</dbReference>
<keyword evidence="3" id="KW-0732">Signal</keyword>
<feature type="chain" id="PRO_5046093594" evidence="3">
    <location>
        <begin position="28"/>
        <end position="434"/>
    </location>
</feature>
<dbReference type="InterPro" id="IPR036264">
    <property type="entry name" value="Bact_exopeptidase_dim_dom"/>
</dbReference>
<evidence type="ECO:0000259" key="4">
    <source>
        <dbReference type="Pfam" id="PF07687"/>
    </source>
</evidence>
<dbReference type="Gene3D" id="3.30.70.360">
    <property type="match status" value="1"/>
</dbReference>
<dbReference type="SUPFAM" id="SSF55031">
    <property type="entry name" value="Bacterial exopeptidase dimerisation domain"/>
    <property type="match status" value="1"/>
</dbReference>
<dbReference type="EMBL" id="CP102845">
    <property type="protein sequence ID" value="UVF19205.1"/>
    <property type="molecule type" value="Genomic_DNA"/>
</dbReference>
<dbReference type="Proteomes" id="UP001017257">
    <property type="component" value="Chromosome"/>
</dbReference>
<evidence type="ECO:0000256" key="2">
    <source>
        <dbReference type="ARBA" id="ARBA00022801"/>
    </source>
</evidence>
<feature type="signal peptide" evidence="3">
    <location>
        <begin position="1"/>
        <end position="27"/>
    </location>
</feature>
<dbReference type="InterPro" id="IPR050072">
    <property type="entry name" value="Peptidase_M20A"/>
</dbReference>
<sequence length="434" mass="46496">MLVLTRSLLVLTATGIGLFLGSASAQTADEHTSEVKRIMDHASYKEAVKFIDGDYDRVIAEGIKLTEIPAPPFKEEKRAAAYAQMFKDVGLTDVEIDPEGNVLGIRKGTAGDGKFVAITAHLDTVFPEGTDVTVKREGTKLYAPGIGDDTLSLAINLGYIRALNSAKIQTKEDILFVGTVGEEGLGDLRGVRYLFTKGKYKDKIKAFFTVEGGGITSVTNGGIGSKRYRVTYKGPGGHSYSAFGLVNPAFALGEAISLFSRSFVPAKPKTTFNVGVITGGTSVNSIPFEVSMEVDMRSESDAELKRIEERLLTIVQQAADTENFARSTKEGKITVKAELIGDRPSGSTAETQPMYQFTKAALEANGYKPNYSWGSTDANMPMSLGIPALSIGAKGPDKNGRSHSLDEWADVEKGPFVKGMNTALIPLLAVTGLQ</sequence>
<feature type="domain" description="Peptidase M20 dimerisation" evidence="4">
    <location>
        <begin position="224"/>
        <end position="319"/>
    </location>
</feature>
<gene>
    <name evidence="5" type="ORF">HPT29_022635</name>
</gene>
<evidence type="ECO:0000313" key="5">
    <source>
        <dbReference type="EMBL" id="UVF19205.1"/>
    </source>
</evidence>
<accession>A0ABY5RPM4</accession>
<keyword evidence="6" id="KW-1185">Reference proteome</keyword>